<keyword evidence="2" id="KW-1185">Reference proteome</keyword>
<sequence>MPLRHGYIRKAEWSSRRSFLIRRSKTCCRYLLWPQTSDMAARFRLFSRMLSAARSRVFSGRNAASTVKEVESRSAFLQQTKKLEREIKELEGIRRDSLATILAYGVGFGLPIAFLYEKFGVGWYSRAIDRWPALENSYLKEMRNKMLADTKHCRTCSCSCGATL</sequence>
<dbReference type="AlphaFoldDB" id="A0AAD4SE99"/>
<dbReference type="Proteomes" id="UP001202328">
    <property type="component" value="Unassembled WGS sequence"/>
</dbReference>
<protein>
    <submittedName>
        <fullName evidence="1">Uncharacterized protein</fullName>
    </submittedName>
</protein>
<name>A0AAD4SE99_9MAGN</name>
<evidence type="ECO:0000313" key="1">
    <source>
        <dbReference type="EMBL" id="KAI3903463.1"/>
    </source>
</evidence>
<proteinExistence type="predicted"/>
<gene>
    <name evidence="1" type="ORF">MKW98_032117</name>
</gene>
<evidence type="ECO:0000313" key="2">
    <source>
        <dbReference type="Proteomes" id="UP001202328"/>
    </source>
</evidence>
<accession>A0AAD4SE99</accession>
<dbReference type="EMBL" id="JAJJMB010011222">
    <property type="protein sequence ID" value="KAI3903463.1"/>
    <property type="molecule type" value="Genomic_DNA"/>
</dbReference>
<organism evidence="1 2">
    <name type="scientific">Papaver atlanticum</name>
    <dbReference type="NCBI Taxonomy" id="357466"/>
    <lineage>
        <taxon>Eukaryota</taxon>
        <taxon>Viridiplantae</taxon>
        <taxon>Streptophyta</taxon>
        <taxon>Embryophyta</taxon>
        <taxon>Tracheophyta</taxon>
        <taxon>Spermatophyta</taxon>
        <taxon>Magnoliopsida</taxon>
        <taxon>Ranunculales</taxon>
        <taxon>Papaveraceae</taxon>
        <taxon>Papaveroideae</taxon>
        <taxon>Papaver</taxon>
    </lineage>
</organism>
<comment type="caution">
    <text evidence="1">The sequence shown here is derived from an EMBL/GenBank/DDBJ whole genome shotgun (WGS) entry which is preliminary data.</text>
</comment>
<reference evidence="1" key="1">
    <citation type="submission" date="2022-04" db="EMBL/GenBank/DDBJ databases">
        <title>A functionally conserved STORR gene fusion in Papaver species that diverged 16.8 million years ago.</title>
        <authorList>
            <person name="Catania T."/>
        </authorList>
    </citation>
    <scope>NUCLEOTIDE SEQUENCE</scope>
    <source>
        <strain evidence="1">S-188037</strain>
    </source>
</reference>